<dbReference type="InterPro" id="IPR006059">
    <property type="entry name" value="SBP"/>
</dbReference>
<dbReference type="InterPro" id="IPR050490">
    <property type="entry name" value="Bact_solute-bd_prot1"/>
</dbReference>
<dbReference type="EMBL" id="VAFL01000005">
    <property type="protein sequence ID" value="TKW67083.1"/>
    <property type="molecule type" value="Genomic_DNA"/>
</dbReference>
<dbReference type="Gene3D" id="3.40.190.10">
    <property type="entry name" value="Periplasmic binding protein-like II"/>
    <property type="match status" value="2"/>
</dbReference>
<evidence type="ECO:0000313" key="3">
    <source>
        <dbReference type="EMBL" id="TKW67083.1"/>
    </source>
</evidence>
<organism evidence="3 4">
    <name type="scientific">Paracoccus denitrificans</name>
    <dbReference type="NCBI Taxonomy" id="266"/>
    <lineage>
        <taxon>Bacteria</taxon>
        <taxon>Pseudomonadati</taxon>
        <taxon>Pseudomonadota</taxon>
        <taxon>Alphaproteobacteria</taxon>
        <taxon>Rhodobacterales</taxon>
        <taxon>Paracoccaceae</taxon>
        <taxon>Paracoccus</taxon>
    </lineage>
</organism>
<dbReference type="GO" id="GO:0042597">
    <property type="term" value="C:periplasmic space"/>
    <property type="evidence" value="ECO:0007669"/>
    <property type="project" value="UniProtKB-SubCell"/>
</dbReference>
<comment type="subcellular location">
    <subcellularLocation>
        <location evidence="1">Periplasm</location>
    </subcellularLocation>
</comment>
<comment type="similarity">
    <text evidence="2">Belongs to the bacterial solute-binding protein 1 family.</text>
</comment>
<name>A0A533I7K3_PARDE</name>
<evidence type="ECO:0000256" key="1">
    <source>
        <dbReference type="ARBA" id="ARBA00004418"/>
    </source>
</evidence>
<dbReference type="SUPFAM" id="SSF53850">
    <property type="entry name" value="Periplasmic binding protein-like II"/>
    <property type="match status" value="1"/>
</dbReference>
<dbReference type="PANTHER" id="PTHR43649">
    <property type="entry name" value="ARABINOSE-BINDING PROTEIN-RELATED"/>
    <property type="match status" value="1"/>
</dbReference>
<comment type="caution">
    <text evidence="3">The sequence shown here is derived from an EMBL/GenBank/DDBJ whole genome shotgun (WGS) entry which is preliminary data.</text>
</comment>
<dbReference type="Proteomes" id="UP000315344">
    <property type="component" value="Unassembled WGS sequence"/>
</dbReference>
<accession>A0A533I7K3</accession>
<gene>
    <name evidence="3" type="ORF">DI616_08420</name>
</gene>
<dbReference type="PANTHER" id="PTHR43649:SF12">
    <property type="entry name" value="DIACETYLCHITOBIOSE BINDING PROTEIN DASA"/>
    <property type="match status" value="1"/>
</dbReference>
<evidence type="ECO:0000256" key="2">
    <source>
        <dbReference type="ARBA" id="ARBA00008520"/>
    </source>
</evidence>
<reference evidence="3 4" key="1">
    <citation type="journal article" date="2017" name="Nat. Commun.">
        <title>In situ click chemistry generation of cyclooxygenase-2 inhibitors.</title>
        <authorList>
            <person name="Bhardwaj A."/>
            <person name="Kaur J."/>
            <person name="Wuest M."/>
            <person name="Wuest F."/>
        </authorList>
    </citation>
    <scope>NUCLEOTIDE SEQUENCE [LARGE SCALE GENOMIC DNA]</scope>
    <source>
        <strain evidence="3">S2_012_000_R3_94</strain>
    </source>
</reference>
<protein>
    <submittedName>
        <fullName evidence="3">Extracellular solute-binding protein</fullName>
    </submittedName>
</protein>
<dbReference type="AlphaFoldDB" id="A0A533I7K3"/>
<dbReference type="Pfam" id="PF13416">
    <property type="entry name" value="SBP_bac_8"/>
    <property type="match status" value="1"/>
</dbReference>
<sequence>MTVLKGMTWNHPRGYDPMVAVSAEWQRAKGVAVHWDKRSLQDFESYPVEKLAREYDLIVIDHPHVGQITAEGCLHPLPDAPEIARASVGLSYPSYTWQGKQWAYPIDAATQVQAIRPDLTEPPATWEKVLELARSGRVAIPLRAPHSLMSFLTLVANAGHPVRTDGPGQFVDRAAGIAALERLSALAALVDPDCYGWDPIDVLERMASGDDIACAPLTYGYVSYSHRDARGKKLSFHDIPETSPGAGVAGSALGGTGIAVSAFSAAPEAAIAFARHIAGPEVQRGIYAGSGGQVGHGEAWADAAVDAEAGGFYSGTARTLDGAALRPRHDGYMPFQDAASARIVAALKDGDFAGAVDDMDRLFVDTFKRE</sequence>
<evidence type="ECO:0000313" key="4">
    <source>
        <dbReference type="Proteomes" id="UP000315344"/>
    </source>
</evidence>
<proteinExistence type="inferred from homology"/>